<dbReference type="InterPro" id="IPR002686">
    <property type="entry name" value="Transposase_17"/>
</dbReference>
<dbReference type="PANTHER" id="PTHR33360:SF2">
    <property type="entry name" value="TRANSPOSASE FOR INSERTION SEQUENCE ELEMENT IS200"/>
    <property type="match status" value="1"/>
</dbReference>
<dbReference type="SMART" id="SM01321">
    <property type="entry name" value="Y1_Tnp"/>
    <property type="match status" value="1"/>
</dbReference>
<dbReference type="GO" id="GO:0006313">
    <property type="term" value="P:DNA transposition"/>
    <property type="evidence" value="ECO:0007669"/>
    <property type="project" value="InterPro"/>
</dbReference>
<proteinExistence type="predicted"/>
<dbReference type="Proteomes" id="UP000192997">
    <property type="component" value="Unassembled WGS sequence"/>
</dbReference>
<evidence type="ECO:0000313" key="3">
    <source>
        <dbReference type="Proteomes" id="UP000192997"/>
    </source>
</evidence>
<dbReference type="NCBIfam" id="NF033573">
    <property type="entry name" value="transpos_IS200"/>
    <property type="match status" value="1"/>
</dbReference>
<evidence type="ECO:0000313" key="2">
    <source>
        <dbReference type="EMBL" id="OSO97199.1"/>
    </source>
</evidence>
<dbReference type="RefSeq" id="WP_040553438.1">
    <property type="nucleotide sequence ID" value="NZ_NBYN01000004.1"/>
</dbReference>
<feature type="domain" description="Transposase IS200-like" evidence="1">
    <location>
        <begin position="15"/>
        <end position="131"/>
    </location>
</feature>
<dbReference type="SUPFAM" id="SSF143422">
    <property type="entry name" value="Transposase IS200-like"/>
    <property type="match status" value="1"/>
</dbReference>
<dbReference type="Pfam" id="PF01797">
    <property type="entry name" value="Y1_Tnp"/>
    <property type="match status" value="1"/>
</dbReference>
<comment type="caution">
    <text evidence="2">The sequence shown here is derived from an EMBL/GenBank/DDBJ whole genome shotgun (WGS) entry which is preliminary data.</text>
</comment>
<dbReference type="EMBL" id="NBYN01000004">
    <property type="protein sequence ID" value="OSO97199.1"/>
    <property type="molecule type" value="Genomic_DNA"/>
</dbReference>
<dbReference type="Gene3D" id="3.30.70.1290">
    <property type="entry name" value="Transposase IS200-like"/>
    <property type="match status" value="1"/>
</dbReference>
<dbReference type="GO" id="GO:0004803">
    <property type="term" value="F:transposase activity"/>
    <property type="evidence" value="ECO:0007669"/>
    <property type="project" value="InterPro"/>
</dbReference>
<sequence length="136" mass="15916">MRKDSVRYRHNNHLVGLATVHLVWIPKRRKPVLKGDIRTRLSEILESVAVDNGWIIKAKEIASDHVHLLVEYDENTAICDVVRAFKGRSSRLLRDEFPELKKLPSLWTRSYFYDTSGKVSTAKVMEYINDPHHERH</sequence>
<organism evidence="2 3">
    <name type="scientific">Cylindrospermopsis raciborskii CENA303</name>
    <dbReference type="NCBI Taxonomy" id="1170769"/>
    <lineage>
        <taxon>Bacteria</taxon>
        <taxon>Bacillati</taxon>
        <taxon>Cyanobacteriota</taxon>
        <taxon>Cyanophyceae</taxon>
        <taxon>Nostocales</taxon>
        <taxon>Aphanizomenonaceae</taxon>
        <taxon>Cylindrospermopsis</taxon>
    </lineage>
</organism>
<reference evidence="3" key="1">
    <citation type="submission" date="2017-04" db="EMBL/GenBank/DDBJ databases">
        <authorList>
            <person name="Abreu V.A."/>
            <person name="Popin R.V."/>
            <person name="Rigonato J."/>
            <person name="Andreote A.P."/>
            <person name="Schaker P.C."/>
            <person name="Hoff-Risseti C."/>
            <person name="Alvarenga D.O."/>
            <person name="Varani A.M."/>
            <person name="Fiore M.F."/>
        </authorList>
    </citation>
    <scope>NUCLEOTIDE SEQUENCE [LARGE SCALE GENOMIC DNA]</scope>
    <source>
        <strain evidence="3">CENA303</strain>
    </source>
</reference>
<evidence type="ECO:0000259" key="1">
    <source>
        <dbReference type="SMART" id="SM01321"/>
    </source>
</evidence>
<dbReference type="PANTHER" id="PTHR33360">
    <property type="entry name" value="TRANSPOSASE FOR INSERTION SEQUENCE ELEMENT IS200"/>
    <property type="match status" value="1"/>
</dbReference>
<dbReference type="GO" id="GO:0003677">
    <property type="term" value="F:DNA binding"/>
    <property type="evidence" value="ECO:0007669"/>
    <property type="project" value="InterPro"/>
</dbReference>
<name>A0A1X4GJ28_9CYAN</name>
<dbReference type="AlphaFoldDB" id="A0A1X4GJ28"/>
<gene>
    <name evidence="2" type="ORF">B7O87_01405</name>
</gene>
<accession>A0A1X4GJ28</accession>
<protein>
    <submittedName>
        <fullName evidence="2">Transposase</fullName>
    </submittedName>
</protein>
<dbReference type="InterPro" id="IPR036515">
    <property type="entry name" value="Transposase_17_sf"/>
</dbReference>